<name>A0A1G2D0Y5_9BACT</name>
<dbReference type="EMBL" id="MHLL01000063">
    <property type="protein sequence ID" value="OGZ07289.1"/>
    <property type="molecule type" value="Genomic_DNA"/>
</dbReference>
<comment type="caution">
    <text evidence="1">The sequence shown here is derived from an EMBL/GenBank/DDBJ whole genome shotgun (WGS) entry which is preliminary data.</text>
</comment>
<dbReference type="AlphaFoldDB" id="A0A1G2D0Y5"/>
<reference evidence="1 2" key="1">
    <citation type="journal article" date="2016" name="Nat. Commun.">
        <title>Thousands of microbial genomes shed light on interconnected biogeochemical processes in an aquifer system.</title>
        <authorList>
            <person name="Anantharaman K."/>
            <person name="Brown C.T."/>
            <person name="Hug L.A."/>
            <person name="Sharon I."/>
            <person name="Castelle C.J."/>
            <person name="Probst A.J."/>
            <person name="Thomas B.C."/>
            <person name="Singh A."/>
            <person name="Wilkins M.J."/>
            <person name="Karaoz U."/>
            <person name="Brodie E.L."/>
            <person name="Williams K.H."/>
            <person name="Hubbard S.S."/>
            <person name="Banfield J.F."/>
        </authorList>
    </citation>
    <scope>NUCLEOTIDE SEQUENCE [LARGE SCALE GENOMIC DNA]</scope>
</reference>
<sequence length="67" mass="7820">MLEAKLGNLPKEDRERILSVVTKNPRLFQEIAMKIKHMMDSGRDQNSATMSVMREYEREIKALIAEK</sequence>
<dbReference type="Proteomes" id="UP000177996">
    <property type="component" value="Unassembled WGS sequence"/>
</dbReference>
<dbReference type="STRING" id="1798661.A3D65_02215"/>
<evidence type="ECO:0000313" key="2">
    <source>
        <dbReference type="Proteomes" id="UP000177996"/>
    </source>
</evidence>
<evidence type="ECO:0000313" key="1">
    <source>
        <dbReference type="EMBL" id="OGZ07289.1"/>
    </source>
</evidence>
<organism evidence="1 2">
    <name type="scientific">Candidatus Lloydbacteria bacterium RIFCSPHIGHO2_02_FULL_50_13</name>
    <dbReference type="NCBI Taxonomy" id="1798661"/>
    <lineage>
        <taxon>Bacteria</taxon>
        <taxon>Candidatus Lloydiibacteriota</taxon>
    </lineage>
</organism>
<accession>A0A1G2D0Y5</accession>
<protein>
    <submittedName>
        <fullName evidence="1">Uncharacterized protein</fullName>
    </submittedName>
</protein>
<gene>
    <name evidence="1" type="ORF">A3D65_02215</name>
</gene>
<proteinExistence type="predicted"/>